<dbReference type="SMART" id="SM00028">
    <property type="entry name" value="TPR"/>
    <property type="match status" value="2"/>
</dbReference>
<dbReference type="RefSeq" id="XP_022583787.1">
    <property type="nucleotide sequence ID" value="XM_022722334.1"/>
</dbReference>
<gene>
    <name evidence="3" type="ORF">ASPZODRAFT_129707</name>
</gene>
<dbReference type="InterPro" id="IPR011990">
    <property type="entry name" value="TPR-like_helical_dom_sf"/>
</dbReference>
<keyword evidence="4" id="KW-1185">Reference proteome</keyword>
<evidence type="ECO:0000313" key="3">
    <source>
        <dbReference type="EMBL" id="OJJ49277.1"/>
    </source>
</evidence>
<proteinExistence type="predicted"/>
<dbReference type="GeneID" id="34608799"/>
<keyword evidence="2" id="KW-0472">Membrane</keyword>
<dbReference type="Proteomes" id="UP000184188">
    <property type="component" value="Unassembled WGS sequence"/>
</dbReference>
<dbReference type="Gene3D" id="1.25.40.10">
    <property type="entry name" value="Tetratricopeptide repeat domain"/>
    <property type="match status" value="1"/>
</dbReference>
<dbReference type="GO" id="GO:0051787">
    <property type="term" value="F:misfolded protein binding"/>
    <property type="evidence" value="ECO:0007669"/>
    <property type="project" value="TreeGrafter"/>
</dbReference>
<dbReference type="SUPFAM" id="SSF48452">
    <property type="entry name" value="TPR-like"/>
    <property type="match status" value="1"/>
</dbReference>
<accession>A0A1L9SQB0</accession>
<dbReference type="EMBL" id="KV878338">
    <property type="protein sequence ID" value="OJJ49277.1"/>
    <property type="molecule type" value="Genomic_DNA"/>
</dbReference>
<evidence type="ECO:0000256" key="2">
    <source>
        <dbReference type="SAM" id="Phobius"/>
    </source>
</evidence>
<reference evidence="4" key="1">
    <citation type="journal article" date="2017" name="Genome Biol.">
        <title>Comparative genomics reveals high biological diversity and specific adaptations in the industrially and medically important fungal genus Aspergillus.</title>
        <authorList>
            <person name="de Vries R.P."/>
            <person name="Riley R."/>
            <person name="Wiebenga A."/>
            <person name="Aguilar-Osorio G."/>
            <person name="Amillis S."/>
            <person name="Uchima C.A."/>
            <person name="Anderluh G."/>
            <person name="Asadollahi M."/>
            <person name="Askin M."/>
            <person name="Barry K."/>
            <person name="Battaglia E."/>
            <person name="Bayram O."/>
            <person name="Benocci T."/>
            <person name="Braus-Stromeyer S.A."/>
            <person name="Caldana C."/>
            <person name="Canovas D."/>
            <person name="Cerqueira G.C."/>
            <person name="Chen F."/>
            <person name="Chen W."/>
            <person name="Choi C."/>
            <person name="Clum A."/>
            <person name="Dos Santos R.A."/>
            <person name="Damasio A.R."/>
            <person name="Diallinas G."/>
            <person name="Emri T."/>
            <person name="Fekete E."/>
            <person name="Flipphi M."/>
            <person name="Freyberg S."/>
            <person name="Gallo A."/>
            <person name="Gournas C."/>
            <person name="Habgood R."/>
            <person name="Hainaut M."/>
            <person name="Harispe M.L."/>
            <person name="Henrissat B."/>
            <person name="Hilden K.S."/>
            <person name="Hope R."/>
            <person name="Hossain A."/>
            <person name="Karabika E."/>
            <person name="Karaffa L."/>
            <person name="Karanyi Z."/>
            <person name="Krasevec N."/>
            <person name="Kuo A."/>
            <person name="Kusch H."/>
            <person name="LaButti K."/>
            <person name="Lagendijk E.L."/>
            <person name="Lapidus A."/>
            <person name="Levasseur A."/>
            <person name="Lindquist E."/>
            <person name="Lipzen A."/>
            <person name="Logrieco A.F."/>
            <person name="MacCabe A."/>
            <person name="Maekelae M.R."/>
            <person name="Malavazi I."/>
            <person name="Melin P."/>
            <person name="Meyer V."/>
            <person name="Mielnichuk N."/>
            <person name="Miskei M."/>
            <person name="Molnar A.P."/>
            <person name="Mule G."/>
            <person name="Ngan C.Y."/>
            <person name="Orejas M."/>
            <person name="Orosz E."/>
            <person name="Ouedraogo J.P."/>
            <person name="Overkamp K.M."/>
            <person name="Park H.-S."/>
            <person name="Perrone G."/>
            <person name="Piumi F."/>
            <person name="Punt P.J."/>
            <person name="Ram A.F."/>
            <person name="Ramon A."/>
            <person name="Rauscher S."/>
            <person name="Record E."/>
            <person name="Riano-Pachon D.M."/>
            <person name="Robert V."/>
            <person name="Roehrig J."/>
            <person name="Ruller R."/>
            <person name="Salamov A."/>
            <person name="Salih N.S."/>
            <person name="Samson R.A."/>
            <person name="Sandor E."/>
            <person name="Sanguinetti M."/>
            <person name="Schuetze T."/>
            <person name="Sepcic K."/>
            <person name="Shelest E."/>
            <person name="Sherlock G."/>
            <person name="Sophianopoulou V."/>
            <person name="Squina F.M."/>
            <person name="Sun H."/>
            <person name="Susca A."/>
            <person name="Todd R.B."/>
            <person name="Tsang A."/>
            <person name="Unkles S.E."/>
            <person name="van de Wiele N."/>
            <person name="van Rossen-Uffink D."/>
            <person name="Oliveira J.V."/>
            <person name="Vesth T.C."/>
            <person name="Visser J."/>
            <person name="Yu J.-H."/>
            <person name="Zhou M."/>
            <person name="Andersen M.R."/>
            <person name="Archer D.B."/>
            <person name="Baker S.E."/>
            <person name="Benoit I."/>
            <person name="Brakhage A.A."/>
            <person name="Braus G.H."/>
            <person name="Fischer R."/>
            <person name="Frisvad J.C."/>
            <person name="Goldman G.H."/>
            <person name="Houbraken J."/>
            <person name="Oakley B."/>
            <person name="Pocsi I."/>
            <person name="Scazzocchio C."/>
            <person name="Seiboth B."/>
            <person name="vanKuyk P.A."/>
            <person name="Wortman J."/>
            <person name="Dyer P.S."/>
            <person name="Grigoriev I.V."/>
        </authorList>
    </citation>
    <scope>NUCLEOTIDE SEQUENCE [LARGE SCALE GENOMIC DNA]</scope>
    <source>
        <strain evidence="4">CBS 506.65</strain>
    </source>
</reference>
<dbReference type="GO" id="GO:0006515">
    <property type="term" value="P:protein quality control for misfolded or incompletely synthesized proteins"/>
    <property type="evidence" value="ECO:0007669"/>
    <property type="project" value="TreeGrafter"/>
</dbReference>
<protein>
    <recommendedName>
        <fullName evidence="5">TPR domain protein</fullName>
    </recommendedName>
</protein>
<dbReference type="PANTHER" id="PTHR28142">
    <property type="entry name" value="MITOCHONDRIAL INNER MEMBRANE I-AAA PROTEASE SUPERCOMPLEX SUBUNIT MGR3-RELATED"/>
    <property type="match status" value="1"/>
</dbReference>
<dbReference type="CDD" id="cd24145">
    <property type="entry name" value="Mgr3-like"/>
    <property type="match status" value="1"/>
</dbReference>
<dbReference type="VEuPathDB" id="FungiDB:ASPZODRAFT_129707"/>
<feature type="compositionally biased region" description="Low complexity" evidence="1">
    <location>
        <begin position="379"/>
        <end position="388"/>
    </location>
</feature>
<evidence type="ECO:0000313" key="4">
    <source>
        <dbReference type="Proteomes" id="UP000184188"/>
    </source>
</evidence>
<dbReference type="PANTHER" id="PTHR28142:SF1">
    <property type="entry name" value="MITOCHONDRIAL INNER MEMBRANE I-AAA PROTEASE SUPERCOMPLEX SUBUNIT MGR3-RELATED"/>
    <property type="match status" value="1"/>
</dbReference>
<dbReference type="InterPro" id="IPR019734">
    <property type="entry name" value="TPR_rpt"/>
</dbReference>
<evidence type="ECO:0008006" key="5">
    <source>
        <dbReference type="Google" id="ProtNLM"/>
    </source>
</evidence>
<dbReference type="AlphaFoldDB" id="A0A1L9SQB0"/>
<evidence type="ECO:0000256" key="1">
    <source>
        <dbReference type="SAM" id="MobiDB-lite"/>
    </source>
</evidence>
<name>A0A1L9SQB0_9EURO</name>
<keyword evidence="2" id="KW-0812">Transmembrane</keyword>
<sequence length="483" mass="54254">MFHGASRRVCAHTPRLLQSRLVTTRSLSLLNTTRLGGQSRLPQTFRYARMQTRQITFTQRVKLGLREASKGIWRKNPIMLPLAILSVIGATAVFSYIVYVELTQVRPRFHKFPPPVADALRTAVYYTEIDLSPAKALKAYKEALQIAFEMGMHPYSDEILGIKLQVAMMLEKAGLVQPAIDVLERTKAESLDWIEQGRMRKLIQDMEVEMKKEDATEPEDPEVLEEQKKMKELEKFEEHQRDKVLKKVVGMNIKLAELYASDYIQDEKKAEACQVAAVELCLKEMKHRQSLGIPVGGARTDNDMWMNVSEIATTFVDLATTYTKQERHELAMPLYLRALDMIHKEEGDSPSCKQVVLLNDVASAMAGQAQRLKSGKAGTSTSTSSSSTLQQPVPSREEIIGAAMQWAQKAIDVAAKIQPPTRDQDCDVSCVAATYNLGELAEMQNNRDQAEKYYKEAKALAQGLEYEEGVAIADTALKRLAKK</sequence>
<keyword evidence="2" id="KW-1133">Transmembrane helix</keyword>
<feature type="region of interest" description="Disordered" evidence="1">
    <location>
        <begin position="369"/>
        <end position="393"/>
    </location>
</feature>
<dbReference type="InterPro" id="IPR040201">
    <property type="entry name" value="Mrg3-like"/>
</dbReference>
<organism evidence="3 4">
    <name type="scientific">Penicilliopsis zonata CBS 506.65</name>
    <dbReference type="NCBI Taxonomy" id="1073090"/>
    <lineage>
        <taxon>Eukaryota</taxon>
        <taxon>Fungi</taxon>
        <taxon>Dikarya</taxon>
        <taxon>Ascomycota</taxon>
        <taxon>Pezizomycotina</taxon>
        <taxon>Eurotiomycetes</taxon>
        <taxon>Eurotiomycetidae</taxon>
        <taxon>Eurotiales</taxon>
        <taxon>Aspergillaceae</taxon>
        <taxon>Penicilliopsis</taxon>
    </lineage>
</organism>
<feature type="transmembrane region" description="Helical" evidence="2">
    <location>
        <begin position="78"/>
        <end position="99"/>
    </location>
</feature>
<dbReference type="STRING" id="1073090.A0A1L9SQB0"/>
<dbReference type="GO" id="GO:0031942">
    <property type="term" value="C:i-AAA complex"/>
    <property type="evidence" value="ECO:0007669"/>
    <property type="project" value="TreeGrafter"/>
</dbReference>
<dbReference type="OrthoDB" id="10050400at2759"/>